<keyword evidence="2" id="KW-0472">Membrane</keyword>
<dbReference type="InterPro" id="IPR013164">
    <property type="entry name" value="Cadherin_N"/>
</dbReference>
<dbReference type="EMBL" id="GBYX01476210">
    <property type="protein sequence ID" value="JAO05467.1"/>
    <property type="molecule type" value="Transcribed_RNA"/>
</dbReference>
<feature type="non-terminal residue" evidence="5">
    <location>
        <position position="1"/>
    </location>
</feature>
<proteinExistence type="predicted"/>
<sequence length="109" mass="12657">FIIKERIDREELCGEKTSCLLKYELVLESPWSCIGFPAHSRRERQFPVFPKDAVKLEIRESAVKGARFRVNEAHDADIGQNTVKQYSLQTNEHLFYQSEKMLTDPKPSS</sequence>
<dbReference type="InterPro" id="IPR050174">
    <property type="entry name" value="Protocadherin/Cadherin-CA"/>
</dbReference>
<dbReference type="InterPro" id="IPR015919">
    <property type="entry name" value="Cadherin-like_sf"/>
</dbReference>
<evidence type="ECO:0000259" key="4">
    <source>
        <dbReference type="Pfam" id="PF08266"/>
    </source>
</evidence>
<comment type="subcellular location">
    <subcellularLocation>
        <location evidence="1">Membrane</location>
    </subcellularLocation>
</comment>
<evidence type="ECO:0000256" key="3">
    <source>
        <dbReference type="ARBA" id="ARBA00023180"/>
    </source>
</evidence>
<gene>
    <name evidence="5" type="primary">PCDGG</name>
</gene>
<name>A0A0S7EQ01_9TELE</name>
<dbReference type="GO" id="GO:0005886">
    <property type="term" value="C:plasma membrane"/>
    <property type="evidence" value="ECO:0007669"/>
    <property type="project" value="TreeGrafter"/>
</dbReference>
<dbReference type="AlphaFoldDB" id="A0A0S7EQ01"/>
<feature type="domain" description="Cadherin N-terminal" evidence="4">
    <location>
        <begin position="2"/>
        <end position="28"/>
    </location>
</feature>
<dbReference type="PANTHER" id="PTHR24028">
    <property type="entry name" value="CADHERIN-87A"/>
    <property type="match status" value="1"/>
</dbReference>
<accession>A0A0S7EQ01</accession>
<dbReference type="GO" id="GO:0005509">
    <property type="term" value="F:calcium ion binding"/>
    <property type="evidence" value="ECO:0007669"/>
    <property type="project" value="InterPro"/>
</dbReference>
<dbReference type="Pfam" id="PF08266">
    <property type="entry name" value="Cadherin_2"/>
    <property type="match status" value="1"/>
</dbReference>
<evidence type="ECO:0000313" key="5">
    <source>
        <dbReference type="EMBL" id="JAO05467.1"/>
    </source>
</evidence>
<protein>
    <submittedName>
        <fullName evidence="5">PCDGG</fullName>
    </submittedName>
</protein>
<dbReference type="SUPFAM" id="SSF49313">
    <property type="entry name" value="Cadherin-like"/>
    <property type="match status" value="1"/>
</dbReference>
<evidence type="ECO:0000256" key="1">
    <source>
        <dbReference type="ARBA" id="ARBA00004370"/>
    </source>
</evidence>
<organism evidence="5">
    <name type="scientific">Poeciliopsis prolifica</name>
    <name type="common">blackstripe livebearer</name>
    <dbReference type="NCBI Taxonomy" id="188132"/>
    <lineage>
        <taxon>Eukaryota</taxon>
        <taxon>Metazoa</taxon>
        <taxon>Chordata</taxon>
        <taxon>Craniata</taxon>
        <taxon>Vertebrata</taxon>
        <taxon>Euteleostomi</taxon>
        <taxon>Actinopterygii</taxon>
        <taxon>Neopterygii</taxon>
        <taxon>Teleostei</taxon>
        <taxon>Neoteleostei</taxon>
        <taxon>Acanthomorphata</taxon>
        <taxon>Ovalentaria</taxon>
        <taxon>Atherinomorphae</taxon>
        <taxon>Cyprinodontiformes</taxon>
        <taxon>Poeciliidae</taxon>
        <taxon>Poeciliinae</taxon>
        <taxon>Poeciliopsis</taxon>
    </lineage>
</organism>
<dbReference type="Gene3D" id="2.60.40.60">
    <property type="entry name" value="Cadherins"/>
    <property type="match status" value="2"/>
</dbReference>
<dbReference type="PANTHER" id="PTHR24028:SF114">
    <property type="entry name" value="PCDH2G3 PROTEIN-RELATED"/>
    <property type="match status" value="1"/>
</dbReference>
<dbReference type="GO" id="GO:0007155">
    <property type="term" value="P:cell adhesion"/>
    <property type="evidence" value="ECO:0007669"/>
    <property type="project" value="TreeGrafter"/>
</dbReference>
<keyword evidence="3" id="KW-0325">Glycoprotein</keyword>
<evidence type="ECO:0000256" key="2">
    <source>
        <dbReference type="ARBA" id="ARBA00023136"/>
    </source>
</evidence>
<reference evidence="5" key="1">
    <citation type="submission" date="2014-12" db="EMBL/GenBank/DDBJ databases">
        <title>Parallel Evolution in Life History Adaptation Evident in the Tissue-Specific Poeciliopsis prolifica transcriptome.</title>
        <authorList>
            <person name="Jue N.K."/>
            <person name="Foley R.J."/>
            <person name="Obergfell C."/>
            <person name="Reznick D.N."/>
            <person name="O'Neill R.J."/>
            <person name="O'Neill M.J."/>
        </authorList>
    </citation>
    <scope>NUCLEOTIDE SEQUENCE</scope>
</reference>